<name>A0ACC0E0P4_9BASI</name>
<sequence length="246" mass="28869">MFIRCSKILSAQAQLDVKHSLTYPGKEPRRNYIDACYKVYLQKDTDWLAFWKEITRNNFTGTNPQKSRRVDNLLLLFLYHVKMIDTIIPDPKNKVIDAPEYNSKLFGKAIEIFEKIHNPPNRSADQLIIVQEGFKQARLAPLESTDGQYVNILWRWLRVWIDNSGRDYLRNNFFKDYYTSRSSQVFFNKIFCLSIVNYNQRLLDNSIDHIHTSSHDLDLGKLLGDQSKTIQGLMNRFTTTAHVQQS</sequence>
<evidence type="ECO:0000313" key="1">
    <source>
        <dbReference type="EMBL" id="KAI7942685.1"/>
    </source>
</evidence>
<proteinExistence type="predicted"/>
<organism evidence="1 2">
    <name type="scientific">Puccinia striiformis f. sp. tritici</name>
    <dbReference type="NCBI Taxonomy" id="168172"/>
    <lineage>
        <taxon>Eukaryota</taxon>
        <taxon>Fungi</taxon>
        <taxon>Dikarya</taxon>
        <taxon>Basidiomycota</taxon>
        <taxon>Pucciniomycotina</taxon>
        <taxon>Pucciniomycetes</taxon>
        <taxon>Pucciniales</taxon>
        <taxon>Pucciniaceae</taxon>
        <taxon>Puccinia</taxon>
    </lineage>
</organism>
<reference evidence="2" key="2">
    <citation type="journal article" date="2018" name="Mol. Plant Microbe Interact.">
        <title>Genome sequence resources for the wheat stripe rust pathogen (Puccinia striiformis f. sp. tritici) and the barley stripe rust pathogen (Puccinia striiformis f. sp. hordei).</title>
        <authorList>
            <person name="Xia C."/>
            <person name="Wang M."/>
            <person name="Yin C."/>
            <person name="Cornejo O.E."/>
            <person name="Hulbert S.H."/>
            <person name="Chen X."/>
        </authorList>
    </citation>
    <scope>NUCLEOTIDE SEQUENCE [LARGE SCALE GENOMIC DNA]</scope>
    <source>
        <strain evidence="2">93-210</strain>
    </source>
</reference>
<dbReference type="Proteomes" id="UP001060170">
    <property type="component" value="Chromosome 12"/>
</dbReference>
<accession>A0ACC0E0P4</accession>
<gene>
    <name evidence="1" type="ORF">MJO28_012712</name>
</gene>
<reference evidence="2" key="1">
    <citation type="journal article" date="2018" name="BMC Genomics">
        <title>Genomic insights into host adaptation between the wheat stripe rust pathogen (Puccinia striiformis f. sp. tritici) and the barley stripe rust pathogen (Puccinia striiformis f. sp. hordei).</title>
        <authorList>
            <person name="Xia C."/>
            <person name="Wang M."/>
            <person name="Yin C."/>
            <person name="Cornejo O.E."/>
            <person name="Hulbert S.H."/>
            <person name="Chen X."/>
        </authorList>
    </citation>
    <scope>NUCLEOTIDE SEQUENCE [LARGE SCALE GENOMIC DNA]</scope>
    <source>
        <strain evidence="2">93-210</strain>
    </source>
</reference>
<keyword evidence="2" id="KW-1185">Reference proteome</keyword>
<protein>
    <submittedName>
        <fullName evidence="1">Uncharacterized protein</fullName>
    </submittedName>
</protein>
<reference evidence="1 2" key="3">
    <citation type="journal article" date="2022" name="Microbiol. Spectr.">
        <title>Folding features and dynamics of 3D genome architecture in plant fungal pathogens.</title>
        <authorList>
            <person name="Xia C."/>
        </authorList>
    </citation>
    <scope>NUCLEOTIDE SEQUENCE [LARGE SCALE GENOMIC DNA]</scope>
    <source>
        <strain evidence="1 2">93-210</strain>
    </source>
</reference>
<dbReference type="EMBL" id="CM045876">
    <property type="protein sequence ID" value="KAI7942685.1"/>
    <property type="molecule type" value="Genomic_DNA"/>
</dbReference>
<comment type="caution">
    <text evidence="1">The sequence shown here is derived from an EMBL/GenBank/DDBJ whole genome shotgun (WGS) entry which is preliminary data.</text>
</comment>
<evidence type="ECO:0000313" key="2">
    <source>
        <dbReference type="Proteomes" id="UP001060170"/>
    </source>
</evidence>